<keyword evidence="1" id="KW-0812">Transmembrane</keyword>
<reference evidence="3 4" key="1">
    <citation type="submission" date="2018-10" db="EMBL/GenBank/DDBJ databases">
        <title>Natrarchaeobius chitinivorans gen. nov., sp. nov., and Natrarchaeobius haloalkaliphilus sp. nov., alkaliphilic, chitin-utilizing haloarchaea from hypersaline alkaline lakes.</title>
        <authorList>
            <person name="Sorokin D.Y."/>
            <person name="Elcheninov A.G."/>
            <person name="Kostrikina N.A."/>
            <person name="Bale N.J."/>
            <person name="Sinninghe Damste J.S."/>
            <person name="Khijniak T.V."/>
            <person name="Kublanov I.V."/>
            <person name="Toshchakov S.V."/>
        </authorList>
    </citation>
    <scope>NUCLEOTIDE SEQUENCE [LARGE SCALE GENOMIC DNA]</scope>
    <source>
        <strain evidence="3 4">AArcht4T</strain>
    </source>
</reference>
<comment type="caution">
    <text evidence="3">The sequence shown here is derived from an EMBL/GenBank/DDBJ whole genome shotgun (WGS) entry which is preliminary data.</text>
</comment>
<proteinExistence type="predicted"/>
<feature type="domain" description="Alpha-galactosidase NEW3" evidence="2">
    <location>
        <begin position="330"/>
        <end position="405"/>
    </location>
</feature>
<dbReference type="EMBL" id="REGA01000024">
    <property type="protein sequence ID" value="RQG90794.1"/>
    <property type="molecule type" value="Genomic_DNA"/>
</dbReference>
<dbReference type="Pfam" id="PF10633">
    <property type="entry name" value="NPCBM_assoc"/>
    <property type="match status" value="1"/>
</dbReference>
<dbReference type="InterPro" id="IPR013783">
    <property type="entry name" value="Ig-like_fold"/>
</dbReference>
<evidence type="ECO:0000313" key="4">
    <source>
        <dbReference type="Proteomes" id="UP000282323"/>
    </source>
</evidence>
<sequence length="456" mass="48899">MTTARNVRVDADASATPLTVESGELSVGSVTENQPNEAPIAISVPDDVDAGTYTIDIDVSYSHTYQRSGNGVTDDRSRTWSTSIDVEVDDEARFTITDAKTDAQVGDSGTMKVTVENVGSETARDVNVILESSSAGFAFGESAQDSAWIDELSPGESTTVEYDVGVAPNAPVRGYTLDGTVQFKTSDGLQRVDESPSVGVTPHTEQQFSVTDVDSDLYVGEDGNLYGVVTNDGPTDVQNVVVQFADESPNVVPIEQGVSVGSLEAGESTSFRLPLEISGEAEPVSRTIDLGVQYRNADFEKRFYEDIEVVADVEPKRDQFEVDVLERDIAAGDEQHVTVEVTNNLDQTVTDVEARLFADDPLDSDDDEGFVEELEPGESVTMTFHLSADSSAAAKTYPVSFDFRYDDERGNSQLSNTIRVAIDVVESGGGIPGFLIGTVVLTGLGLGAGAYVYQRR</sequence>
<accession>A0A3N6LTM1</accession>
<dbReference type="Proteomes" id="UP000282323">
    <property type="component" value="Unassembled WGS sequence"/>
</dbReference>
<organism evidence="3 4">
    <name type="scientific">Natrarchaeobius chitinivorans</name>
    <dbReference type="NCBI Taxonomy" id="1679083"/>
    <lineage>
        <taxon>Archaea</taxon>
        <taxon>Methanobacteriati</taxon>
        <taxon>Methanobacteriota</taxon>
        <taxon>Stenosarchaea group</taxon>
        <taxon>Halobacteria</taxon>
        <taxon>Halobacteriales</taxon>
        <taxon>Natrialbaceae</taxon>
        <taxon>Natrarchaeobius</taxon>
    </lineage>
</organism>
<evidence type="ECO:0000313" key="3">
    <source>
        <dbReference type="EMBL" id="RQG90794.1"/>
    </source>
</evidence>
<dbReference type="PANTHER" id="PTHR35902:SF3">
    <property type="entry name" value="NPCBM-ASSOCIATED, NEW3 DOMAIN OF ALPHA-GALACTOSIDASE"/>
    <property type="match status" value="1"/>
</dbReference>
<dbReference type="PANTHER" id="PTHR35902">
    <property type="entry name" value="S-LAYER DOMAIN-LIKE PROTEIN-RELATED"/>
    <property type="match status" value="1"/>
</dbReference>
<gene>
    <name evidence="3" type="ORF">EA473_20145</name>
</gene>
<feature type="transmembrane region" description="Helical" evidence="1">
    <location>
        <begin position="431"/>
        <end position="453"/>
    </location>
</feature>
<evidence type="ECO:0000259" key="2">
    <source>
        <dbReference type="Pfam" id="PF10633"/>
    </source>
</evidence>
<dbReference type="InterPro" id="IPR018905">
    <property type="entry name" value="A-galactase_NEW3"/>
</dbReference>
<keyword evidence="4" id="KW-1185">Reference proteome</keyword>
<dbReference type="AlphaFoldDB" id="A0A3N6LTM1"/>
<name>A0A3N6LTM1_NATCH</name>
<dbReference type="Gene3D" id="2.60.40.10">
    <property type="entry name" value="Immunoglobulins"/>
    <property type="match status" value="3"/>
</dbReference>
<keyword evidence="1" id="KW-1133">Transmembrane helix</keyword>
<protein>
    <submittedName>
        <fullName evidence="3">Exo-alpha-sialidase</fullName>
    </submittedName>
</protein>
<keyword evidence="1" id="KW-0472">Membrane</keyword>
<evidence type="ECO:0000256" key="1">
    <source>
        <dbReference type="SAM" id="Phobius"/>
    </source>
</evidence>